<evidence type="ECO:0000256" key="6">
    <source>
        <dbReference type="ARBA" id="ARBA00023136"/>
    </source>
</evidence>
<evidence type="ECO:0000256" key="5">
    <source>
        <dbReference type="ARBA" id="ARBA00022989"/>
    </source>
</evidence>
<keyword evidence="3 9" id="KW-0808">Transferase</keyword>
<comment type="subcellular location">
    <subcellularLocation>
        <location evidence="1">Membrane</location>
        <topology evidence="1">Multi-pass membrane protein</topology>
    </subcellularLocation>
</comment>
<reference evidence="9" key="1">
    <citation type="submission" date="2021-03" db="EMBL/GenBank/DDBJ databases">
        <authorList>
            <person name="Peeters C."/>
        </authorList>
    </citation>
    <scope>NUCLEOTIDE SEQUENCE</scope>
    <source>
        <strain evidence="9">LMG 31506</strain>
    </source>
</reference>
<accession>A0A916IPS0</accession>
<dbReference type="Gene3D" id="3.90.550.10">
    <property type="entry name" value="Spore Coat Polysaccharide Biosynthesis Protein SpsA, Chain A"/>
    <property type="match status" value="1"/>
</dbReference>
<dbReference type="CDD" id="cd04187">
    <property type="entry name" value="DPM1_like_bac"/>
    <property type="match status" value="1"/>
</dbReference>
<organism evidence="9 10">
    <name type="scientific">Cupriavidus yeoncheonensis</name>
    <dbReference type="NCBI Taxonomy" id="1462994"/>
    <lineage>
        <taxon>Bacteria</taxon>
        <taxon>Pseudomonadati</taxon>
        <taxon>Pseudomonadota</taxon>
        <taxon>Betaproteobacteria</taxon>
        <taxon>Burkholderiales</taxon>
        <taxon>Burkholderiaceae</taxon>
        <taxon>Cupriavidus</taxon>
    </lineage>
</organism>
<evidence type="ECO:0000313" key="9">
    <source>
        <dbReference type="EMBL" id="CAG2128505.1"/>
    </source>
</evidence>
<dbReference type="SUPFAM" id="SSF53448">
    <property type="entry name" value="Nucleotide-diphospho-sugar transferases"/>
    <property type="match status" value="1"/>
</dbReference>
<keyword evidence="2 9" id="KW-0328">Glycosyltransferase</keyword>
<proteinExistence type="predicted"/>
<dbReference type="GO" id="GO:0005886">
    <property type="term" value="C:plasma membrane"/>
    <property type="evidence" value="ECO:0007669"/>
    <property type="project" value="TreeGrafter"/>
</dbReference>
<dbReference type="GO" id="GO:0016757">
    <property type="term" value="F:glycosyltransferase activity"/>
    <property type="evidence" value="ECO:0007669"/>
    <property type="project" value="UniProtKB-KW"/>
</dbReference>
<dbReference type="PANTHER" id="PTHR48090:SF1">
    <property type="entry name" value="PROPHAGE BACTOPRENOL GLUCOSYL TRANSFERASE HOMOLOG"/>
    <property type="match status" value="1"/>
</dbReference>
<gene>
    <name evidence="9" type="ORF">LMG31506_00490</name>
</gene>
<dbReference type="EMBL" id="CAJPUY010000002">
    <property type="protein sequence ID" value="CAG2128505.1"/>
    <property type="molecule type" value="Genomic_DNA"/>
</dbReference>
<dbReference type="AlphaFoldDB" id="A0A916IPS0"/>
<dbReference type="InterPro" id="IPR029044">
    <property type="entry name" value="Nucleotide-diphossugar_trans"/>
</dbReference>
<protein>
    <submittedName>
        <fullName evidence="9">Glycosyltransferase</fullName>
        <ecNumber evidence="9">2.4.-.-</ecNumber>
    </submittedName>
</protein>
<evidence type="ECO:0000259" key="8">
    <source>
        <dbReference type="Pfam" id="PF00535"/>
    </source>
</evidence>
<dbReference type="PANTHER" id="PTHR48090">
    <property type="entry name" value="UNDECAPRENYL-PHOSPHATE 4-DEOXY-4-FORMAMIDO-L-ARABINOSE TRANSFERASE-RELATED"/>
    <property type="match status" value="1"/>
</dbReference>
<evidence type="ECO:0000256" key="1">
    <source>
        <dbReference type="ARBA" id="ARBA00004141"/>
    </source>
</evidence>
<evidence type="ECO:0000256" key="4">
    <source>
        <dbReference type="ARBA" id="ARBA00022692"/>
    </source>
</evidence>
<evidence type="ECO:0000313" key="10">
    <source>
        <dbReference type="Proteomes" id="UP000672934"/>
    </source>
</evidence>
<dbReference type="Pfam" id="PF00535">
    <property type="entry name" value="Glycos_transf_2"/>
    <property type="match status" value="1"/>
</dbReference>
<feature type="transmembrane region" description="Helical" evidence="7">
    <location>
        <begin position="229"/>
        <end position="249"/>
    </location>
</feature>
<dbReference type="InterPro" id="IPR050256">
    <property type="entry name" value="Glycosyltransferase_2"/>
</dbReference>
<dbReference type="RefSeq" id="WP_211945519.1">
    <property type="nucleotide sequence ID" value="NZ_CAJPUY010000002.1"/>
</dbReference>
<evidence type="ECO:0000256" key="3">
    <source>
        <dbReference type="ARBA" id="ARBA00022679"/>
    </source>
</evidence>
<dbReference type="InterPro" id="IPR001173">
    <property type="entry name" value="Glyco_trans_2-like"/>
</dbReference>
<dbReference type="EC" id="2.4.-.-" evidence="9"/>
<comment type="caution">
    <text evidence="9">The sequence shown here is derived from an EMBL/GenBank/DDBJ whole genome shotgun (WGS) entry which is preliminary data.</text>
</comment>
<sequence>MTMISVVVPLYNEEAIVTRNLQIIAREAESENHTLEVIAVNDGSTDGTWAQICSAAASDSRIRGVNFTRNFGKEAAILAGLMEARGDAVIVIDADLQHPPALIPEMIGLWKSGFPVVEAVKASRGREGLASGLFARAFYTLFHRLSELDIAGHSDFKLLDRAVVQTYINLPERNRFFRGLIHWAGFRSAHIPFEVAERDVGGSKWNKLKLLKYAVNNITMFSSFPLKSITWLGALMFILGGIVGAMSLIQKAEGSALDGFTTVNLLIIMTSSILMVSLGIIGHYLSRIYDEIKGRPPFVRVSHEKDVR</sequence>
<feature type="domain" description="Glycosyltransferase 2-like" evidence="8">
    <location>
        <begin position="5"/>
        <end position="117"/>
    </location>
</feature>
<keyword evidence="5 7" id="KW-1133">Transmembrane helix</keyword>
<keyword evidence="6 7" id="KW-0472">Membrane</keyword>
<evidence type="ECO:0000256" key="2">
    <source>
        <dbReference type="ARBA" id="ARBA00022676"/>
    </source>
</evidence>
<name>A0A916IPS0_9BURK</name>
<keyword evidence="4 7" id="KW-0812">Transmembrane</keyword>
<evidence type="ECO:0000256" key="7">
    <source>
        <dbReference type="SAM" id="Phobius"/>
    </source>
</evidence>
<dbReference type="Proteomes" id="UP000672934">
    <property type="component" value="Unassembled WGS sequence"/>
</dbReference>
<feature type="transmembrane region" description="Helical" evidence="7">
    <location>
        <begin position="261"/>
        <end position="285"/>
    </location>
</feature>
<keyword evidence="10" id="KW-1185">Reference proteome</keyword>